<organism evidence="4 5">
    <name type="scientific">Intrasporangium chromatireducens Q5-1</name>
    <dbReference type="NCBI Taxonomy" id="584657"/>
    <lineage>
        <taxon>Bacteria</taxon>
        <taxon>Bacillati</taxon>
        <taxon>Actinomycetota</taxon>
        <taxon>Actinomycetes</taxon>
        <taxon>Micrococcales</taxon>
        <taxon>Intrasporangiaceae</taxon>
        <taxon>Intrasporangium</taxon>
    </lineage>
</organism>
<reference evidence="5" key="1">
    <citation type="submission" date="2013-08" db="EMBL/GenBank/DDBJ databases">
        <title>Intrasporangium oryzae NRRL B-24470.</title>
        <authorList>
            <person name="Liu H."/>
            <person name="Wang G."/>
        </authorList>
    </citation>
    <scope>NUCLEOTIDE SEQUENCE [LARGE SCALE GENOMIC DNA]</scope>
    <source>
        <strain evidence="5">Q5-1</strain>
    </source>
</reference>
<dbReference type="GO" id="GO:0015074">
    <property type="term" value="P:DNA integration"/>
    <property type="evidence" value="ECO:0007669"/>
    <property type="project" value="InterPro"/>
</dbReference>
<dbReference type="EMBL" id="AWQS01000251">
    <property type="protein sequence ID" value="EWT04410.1"/>
    <property type="molecule type" value="Genomic_DNA"/>
</dbReference>
<dbReference type="AlphaFoldDB" id="W9GEA8"/>
<proteinExistence type="predicted"/>
<dbReference type="OrthoDB" id="1822491at2"/>
<dbReference type="Proteomes" id="UP000019494">
    <property type="component" value="Unassembled WGS sequence"/>
</dbReference>
<evidence type="ECO:0000256" key="1">
    <source>
        <dbReference type="ARBA" id="ARBA00023172"/>
    </source>
</evidence>
<feature type="domain" description="Tyr recombinase" evidence="3">
    <location>
        <begin position="237"/>
        <end position="459"/>
    </location>
</feature>
<comment type="caution">
    <text evidence="4">The sequence shown here is derived from an EMBL/GenBank/DDBJ whole genome shotgun (WGS) entry which is preliminary data.</text>
</comment>
<dbReference type="GO" id="GO:0003677">
    <property type="term" value="F:DNA binding"/>
    <property type="evidence" value="ECO:0007669"/>
    <property type="project" value="InterPro"/>
</dbReference>
<feature type="region of interest" description="Disordered" evidence="2">
    <location>
        <begin position="466"/>
        <end position="488"/>
    </location>
</feature>
<dbReference type="GO" id="GO:0006310">
    <property type="term" value="P:DNA recombination"/>
    <property type="evidence" value="ECO:0007669"/>
    <property type="project" value="UniProtKB-KW"/>
</dbReference>
<accession>W9GEA8</accession>
<dbReference type="InterPro" id="IPR013762">
    <property type="entry name" value="Integrase-like_cat_sf"/>
</dbReference>
<feature type="compositionally biased region" description="Polar residues" evidence="2">
    <location>
        <begin position="479"/>
        <end position="488"/>
    </location>
</feature>
<dbReference type="PANTHER" id="PTHR30349:SF64">
    <property type="entry name" value="PROPHAGE INTEGRASE INTD-RELATED"/>
    <property type="match status" value="1"/>
</dbReference>
<dbReference type="InterPro" id="IPR002104">
    <property type="entry name" value="Integrase_catalytic"/>
</dbReference>
<dbReference type="RefSeq" id="WP_034720811.1">
    <property type="nucleotide sequence ID" value="NZ_AWQS01000251.1"/>
</dbReference>
<dbReference type="PROSITE" id="PS51898">
    <property type="entry name" value="TYR_RECOMBINASE"/>
    <property type="match status" value="1"/>
</dbReference>
<evidence type="ECO:0000259" key="3">
    <source>
        <dbReference type="PROSITE" id="PS51898"/>
    </source>
</evidence>
<feature type="region of interest" description="Disordered" evidence="2">
    <location>
        <begin position="313"/>
        <end position="336"/>
    </location>
</feature>
<evidence type="ECO:0000313" key="5">
    <source>
        <dbReference type="Proteomes" id="UP000019494"/>
    </source>
</evidence>
<keyword evidence="1" id="KW-0233">DNA recombination</keyword>
<sequence>MSPRTTLEVQVWGVRRYKGKRKTTYTIRWKVEDRIFQETFDTIKLAESFRARLLVGMRQAEPFDVRTGLPLGALDKPSELSWLDHAMAFVDMKWPHASPRHRKGIAEGLTTATVAALPSGTIDPAALRRALDGWVFNTSARTASPDDEVPEDHEDAVRWAQRQSPSLVEMADPARLRRILDALALKLDGRPASSSTVARKRSALYSAFQYAVEIGALPSNPMDRIAWRPPAHTDEVDRRVVVNPQQAKALLAEVAALYPSLEAFFACIYYAGLRPAEVRHLKVSDLHLPTDAQAWGTLHLLGSTQTAGAAWTDTGEATEDRSLKHRARRATRQAPAPPELVASLRRHIERFPPGVGGRLFVTRAGRAGVPVAPPFASPQSMGIVYRIWDQARRAALTDEEYHSPLAKRPYDLRHAAVSLWLNAGVPATQVAEWAGHSVNVLLRVYASCIVGQDEASRRRVELALSAAHGIQAPQPPRDGTQTSPPVPH</sequence>
<dbReference type="PANTHER" id="PTHR30349">
    <property type="entry name" value="PHAGE INTEGRASE-RELATED"/>
    <property type="match status" value="1"/>
</dbReference>
<dbReference type="Gene3D" id="1.10.443.10">
    <property type="entry name" value="Intergrase catalytic core"/>
    <property type="match status" value="1"/>
</dbReference>
<evidence type="ECO:0000256" key="2">
    <source>
        <dbReference type="SAM" id="MobiDB-lite"/>
    </source>
</evidence>
<dbReference type="PATRIC" id="fig|584657.3.peg.3710"/>
<dbReference type="SUPFAM" id="SSF56349">
    <property type="entry name" value="DNA breaking-rejoining enzymes"/>
    <property type="match status" value="1"/>
</dbReference>
<gene>
    <name evidence="4" type="ORF">N864_08090</name>
</gene>
<protein>
    <submittedName>
        <fullName evidence="4">Integrase</fullName>
    </submittedName>
</protein>
<keyword evidence="5" id="KW-1185">Reference proteome</keyword>
<evidence type="ECO:0000313" key="4">
    <source>
        <dbReference type="EMBL" id="EWT04410.1"/>
    </source>
</evidence>
<name>W9GEA8_9MICO</name>
<dbReference type="InterPro" id="IPR011010">
    <property type="entry name" value="DNA_brk_join_enz"/>
</dbReference>
<dbReference type="InterPro" id="IPR050090">
    <property type="entry name" value="Tyrosine_recombinase_XerCD"/>
</dbReference>